<evidence type="ECO:0000256" key="3">
    <source>
        <dbReference type="ARBA" id="ARBA00022448"/>
    </source>
</evidence>
<evidence type="ECO:0000256" key="9">
    <source>
        <dbReference type="PROSITE-ProRule" id="PRU00282"/>
    </source>
</evidence>
<evidence type="ECO:0000256" key="8">
    <source>
        <dbReference type="ARBA" id="ARBA00023136"/>
    </source>
</evidence>
<dbReference type="PROSITE" id="PS50920">
    <property type="entry name" value="SOLCAR"/>
    <property type="match status" value="1"/>
</dbReference>
<feature type="transmembrane region" description="Helical" evidence="11">
    <location>
        <begin position="230"/>
        <end position="251"/>
    </location>
</feature>
<dbReference type="InterPro" id="IPR023395">
    <property type="entry name" value="MCP_dom_sf"/>
</dbReference>
<dbReference type="AlphaFoldDB" id="A0A813LFM8"/>
<evidence type="ECO:0000256" key="1">
    <source>
        <dbReference type="ARBA" id="ARBA00004225"/>
    </source>
</evidence>
<dbReference type="PANTHER" id="PTHR45624">
    <property type="entry name" value="MITOCHONDRIAL BASIC AMINO ACIDS TRANSPORTER-RELATED"/>
    <property type="match status" value="1"/>
</dbReference>
<dbReference type="GO" id="GO:1902603">
    <property type="term" value="P:carnitine transmembrane transport"/>
    <property type="evidence" value="ECO:0007669"/>
    <property type="project" value="TreeGrafter"/>
</dbReference>
<feature type="repeat" description="Solcar" evidence="9">
    <location>
        <begin position="228"/>
        <end position="319"/>
    </location>
</feature>
<comment type="similarity">
    <text evidence="2 10">Belongs to the mitochondrial carrier (TC 2.A.29) family.</text>
</comment>
<feature type="transmembrane region" description="Helical" evidence="11">
    <location>
        <begin position="189"/>
        <end position="210"/>
    </location>
</feature>
<organism evidence="12 13">
    <name type="scientific">Polarella glacialis</name>
    <name type="common">Dinoflagellate</name>
    <dbReference type="NCBI Taxonomy" id="89957"/>
    <lineage>
        <taxon>Eukaryota</taxon>
        <taxon>Sar</taxon>
        <taxon>Alveolata</taxon>
        <taxon>Dinophyceae</taxon>
        <taxon>Suessiales</taxon>
        <taxon>Suessiaceae</taxon>
        <taxon>Polarella</taxon>
    </lineage>
</organism>
<dbReference type="GO" id="GO:0031966">
    <property type="term" value="C:mitochondrial membrane"/>
    <property type="evidence" value="ECO:0007669"/>
    <property type="project" value="UniProtKB-SubCell"/>
</dbReference>
<evidence type="ECO:0000256" key="7">
    <source>
        <dbReference type="ARBA" id="ARBA00023128"/>
    </source>
</evidence>
<keyword evidence="7" id="KW-0496">Mitochondrion</keyword>
<dbReference type="InterPro" id="IPR050567">
    <property type="entry name" value="Mitochondrial_Carrier"/>
</dbReference>
<comment type="caution">
    <text evidence="12">The sequence shown here is derived from an EMBL/GenBank/DDBJ whole genome shotgun (WGS) entry which is preliminary data.</text>
</comment>
<evidence type="ECO:0008006" key="14">
    <source>
        <dbReference type="Google" id="ProtNLM"/>
    </source>
</evidence>
<evidence type="ECO:0000256" key="4">
    <source>
        <dbReference type="ARBA" id="ARBA00022692"/>
    </source>
</evidence>
<evidence type="ECO:0000313" key="13">
    <source>
        <dbReference type="Proteomes" id="UP000626109"/>
    </source>
</evidence>
<dbReference type="GO" id="GO:0006839">
    <property type="term" value="P:mitochondrial transport"/>
    <property type="evidence" value="ECO:0007669"/>
    <property type="project" value="TreeGrafter"/>
</dbReference>
<evidence type="ECO:0000256" key="10">
    <source>
        <dbReference type="RuleBase" id="RU000488"/>
    </source>
</evidence>
<keyword evidence="5" id="KW-0677">Repeat</keyword>
<evidence type="ECO:0000313" key="12">
    <source>
        <dbReference type="EMBL" id="CAE8730346.1"/>
    </source>
</evidence>
<dbReference type="Proteomes" id="UP000626109">
    <property type="component" value="Unassembled WGS sequence"/>
</dbReference>
<sequence>MSNATSSVNLMSATAPMSFSEVCRQAAFQASDSMTDALVQQQAAEGATLRAAAAFVAYPLDVLKTQVQAGHPQYNRLLKLPNIVKDYRMNILKGYPGVGVNAFIMGGLMFGGYRFFDNFWQLNGVPDYWRPAVAGASIGMICGVVATPLEQVKTVMALQEAWLKEGKITQRIYPSVVQGALNAPAKLKFYAAMPLMIRTGLFDCQLFFYNSRLRDWLATSGSDISPSSRLAISTFGFMTAGLIGATVNYPFDLVKGRMMAEAYEASTGVKTPSTMIGTFRKVIADGGVAGLFRGLPTRLSNAITDQPTPVSSNKISLLTVTVNSKNKSITSNKQQKIKLIGEKYYWNQPS</sequence>
<comment type="subcellular location">
    <subcellularLocation>
        <location evidence="1">Mitochondrion membrane</location>
        <topology evidence="1">Multi-pass membrane protein</topology>
    </subcellularLocation>
</comment>
<reference evidence="12" key="1">
    <citation type="submission" date="2021-02" db="EMBL/GenBank/DDBJ databases">
        <authorList>
            <person name="Dougan E. K."/>
            <person name="Rhodes N."/>
            <person name="Thang M."/>
            <person name="Chan C."/>
        </authorList>
    </citation>
    <scope>NUCLEOTIDE SEQUENCE</scope>
</reference>
<evidence type="ECO:0000256" key="11">
    <source>
        <dbReference type="SAM" id="Phobius"/>
    </source>
</evidence>
<dbReference type="EMBL" id="CAJNNW010035831">
    <property type="protein sequence ID" value="CAE8730346.1"/>
    <property type="molecule type" value="Genomic_DNA"/>
</dbReference>
<evidence type="ECO:0000256" key="5">
    <source>
        <dbReference type="ARBA" id="ARBA00022737"/>
    </source>
</evidence>
<feature type="transmembrane region" description="Helical" evidence="11">
    <location>
        <begin position="128"/>
        <end position="149"/>
    </location>
</feature>
<name>A0A813LFM8_POLGL</name>
<dbReference type="InterPro" id="IPR018108">
    <property type="entry name" value="MCP_transmembrane"/>
</dbReference>
<keyword evidence="3 10" id="KW-0813">Transport</keyword>
<proteinExistence type="inferred from homology"/>
<dbReference type="SUPFAM" id="SSF103506">
    <property type="entry name" value="Mitochondrial carrier"/>
    <property type="match status" value="1"/>
</dbReference>
<feature type="transmembrane region" description="Helical" evidence="11">
    <location>
        <begin position="95"/>
        <end position="116"/>
    </location>
</feature>
<protein>
    <recommendedName>
        <fullName evidence="14">Mitochondrial carrier protein</fullName>
    </recommendedName>
</protein>
<evidence type="ECO:0000256" key="2">
    <source>
        <dbReference type="ARBA" id="ARBA00006375"/>
    </source>
</evidence>
<gene>
    <name evidence="12" type="ORF">PGLA2088_LOCUS45710</name>
</gene>
<accession>A0A813LFM8</accession>
<dbReference type="Gene3D" id="1.50.40.10">
    <property type="entry name" value="Mitochondrial carrier domain"/>
    <property type="match status" value="2"/>
</dbReference>
<keyword evidence="6 11" id="KW-1133">Transmembrane helix</keyword>
<dbReference type="PANTHER" id="PTHR45624:SF4">
    <property type="entry name" value="CONGESTED-LIKE TRACHEA PROTEIN-RELATED"/>
    <property type="match status" value="1"/>
</dbReference>
<dbReference type="GO" id="GO:0015227">
    <property type="term" value="F:O-acyl-L-carnitine transmembrane transporter activity"/>
    <property type="evidence" value="ECO:0007669"/>
    <property type="project" value="TreeGrafter"/>
</dbReference>
<evidence type="ECO:0000256" key="6">
    <source>
        <dbReference type="ARBA" id="ARBA00022989"/>
    </source>
</evidence>
<keyword evidence="4 9" id="KW-0812">Transmembrane</keyword>
<dbReference type="Pfam" id="PF00153">
    <property type="entry name" value="Mito_carr"/>
    <property type="match status" value="1"/>
</dbReference>
<keyword evidence="8 9" id="KW-0472">Membrane</keyword>